<dbReference type="EMBL" id="CP037423">
    <property type="protein sequence ID" value="QDV44983.1"/>
    <property type="molecule type" value="Genomic_DNA"/>
</dbReference>
<dbReference type="AlphaFoldDB" id="A0A518HVY6"/>
<sequence length="95" mass="10440">MSDSNDANAIRQFLAVFRRMLSTGRKVAAEDAAKAVKTSEGFDRRGFGPYVAQMRRDGEIEYAGFRESGNAKHHSNPKRLWVLAGTNKNGGAGHE</sequence>
<dbReference type="RefSeq" id="WP_197455302.1">
    <property type="nucleotide sequence ID" value="NZ_CP037423.1"/>
</dbReference>
<evidence type="ECO:0000313" key="2">
    <source>
        <dbReference type="EMBL" id="QDV44983.1"/>
    </source>
</evidence>
<dbReference type="KEGG" id="snep:Enr13x_48560"/>
<reference evidence="2 3" key="1">
    <citation type="submission" date="2019-03" db="EMBL/GenBank/DDBJ databases">
        <title>Deep-cultivation of Planctomycetes and their phenomic and genomic characterization uncovers novel biology.</title>
        <authorList>
            <person name="Wiegand S."/>
            <person name="Jogler M."/>
            <person name="Boedeker C."/>
            <person name="Pinto D."/>
            <person name="Vollmers J."/>
            <person name="Rivas-Marin E."/>
            <person name="Kohn T."/>
            <person name="Peeters S.H."/>
            <person name="Heuer A."/>
            <person name="Rast P."/>
            <person name="Oberbeckmann S."/>
            <person name="Bunk B."/>
            <person name="Jeske O."/>
            <person name="Meyerdierks A."/>
            <person name="Storesund J.E."/>
            <person name="Kallscheuer N."/>
            <person name="Luecker S."/>
            <person name="Lage O.M."/>
            <person name="Pohl T."/>
            <person name="Merkel B.J."/>
            <person name="Hornburger P."/>
            <person name="Mueller R.-W."/>
            <person name="Bruemmer F."/>
            <person name="Labrenz M."/>
            <person name="Spormann A.M."/>
            <person name="Op den Camp H."/>
            <person name="Overmann J."/>
            <person name="Amann R."/>
            <person name="Jetten M.S.M."/>
            <person name="Mascher T."/>
            <person name="Medema M.H."/>
            <person name="Devos D.P."/>
            <person name="Kaster A.-K."/>
            <person name="Ovreas L."/>
            <person name="Rohde M."/>
            <person name="Galperin M.Y."/>
            <person name="Jogler C."/>
        </authorList>
    </citation>
    <scope>NUCLEOTIDE SEQUENCE [LARGE SCALE GENOMIC DNA]</scope>
    <source>
        <strain evidence="2 3">Enr13</strain>
    </source>
</reference>
<organism evidence="2 3">
    <name type="scientific">Stieleria neptunia</name>
    <dbReference type="NCBI Taxonomy" id="2527979"/>
    <lineage>
        <taxon>Bacteria</taxon>
        <taxon>Pseudomonadati</taxon>
        <taxon>Planctomycetota</taxon>
        <taxon>Planctomycetia</taxon>
        <taxon>Pirellulales</taxon>
        <taxon>Pirellulaceae</taxon>
        <taxon>Stieleria</taxon>
    </lineage>
</organism>
<feature type="region of interest" description="Disordered" evidence="1">
    <location>
        <begin position="68"/>
        <end position="95"/>
    </location>
</feature>
<name>A0A518HVY6_9BACT</name>
<accession>A0A518HVY6</accession>
<evidence type="ECO:0000256" key="1">
    <source>
        <dbReference type="SAM" id="MobiDB-lite"/>
    </source>
</evidence>
<gene>
    <name evidence="2" type="ORF">Enr13x_48560</name>
</gene>
<evidence type="ECO:0000313" key="3">
    <source>
        <dbReference type="Proteomes" id="UP000319004"/>
    </source>
</evidence>
<dbReference type="Proteomes" id="UP000319004">
    <property type="component" value="Chromosome"/>
</dbReference>
<protein>
    <submittedName>
        <fullName evidence="2">Uncharacterized protein</fullName>
    </submittedName>
</protein>
<proteinExistence type="predicted"/>
<keyword evidence="3" id="KW-1185">Reference proteome</keyword>